<accession>A1BAB4</accession>
<dbReference type="EMBL" id="CP000490">
    <property type="protein sequence ID" value="ABL72458.1"/>
    <property type="molecule type" value="Genomic_DNA"/>
</dbReference>
<dbReference type="KEGG" id="pde:Pden_4394"/>
<feature type="region of interest" description="Disordered" evidence="1">
    <location>
        <begin position="1"/>
        <end position="38"/>
    </location>
</feature>
<gene>
    <name evidence="2" type="ordered locus">Pden_4394</name>
</gene>
<organism evidence="2 3">
    <name type="scientific">Paracoccus denitrificans (strain Pd 1222)</name>
    <dbReference type="NCBI Taxonomy" id="318586"/>
    <lineage>
        <taxon>Bacteria</taxon>
        <taxon>Pseudomonadati</taxon>
        <taxon>Pseudomonadota</taxon>
        <taxon>Alphaproteobacteria</taxon>
        <taxon>Rhodobacterales</taxon>
        <taxon>Paracoccaceae</taxon>
        <taxon>Paracoccus</taxon>
    </lineage>
</organism>
<evidence type="ECO:0000313" key="2">
    <source>
        <dbReference type="EMBL" id="ABL72458.1"/>
    </source>
</evidence>
<proteinExistence type="predicted"/>
<dbReference type="STRING" id="318586.Pden_4394"/>
<dbReference type="AlphaFoldDB" id="A1BAB4"/>
<dbReference type="EnsemblBacteria" id="ABL72458">
    <property type="protein sequence ID" value="ABL72458"/>
    <property type="gene ID" value="Pden_4394"/>
</dbReference>
<feature type="region of interest" description="Disordered" evidence="1">
    <location>
        <begin position="58"/>
        <end position="86"/>
    </location>
</feature>
<evidence type="ECO:0000256" key="1">
    <source>
        <dbReference type="SAM" id="MobiDB-lite"/>
    </source>
</evidence>
<reference evidence="3" key="1">
    <citation type="submission" date="2006-12" db="EMBL/GenBank/DDBJ databases">
        <title>Complete sequence of chromosome 2 of Paracoccus denitrificans PD1222.</title>
        <authorList>
            <person name="Copeland A."/>
            <person name="Lucas S."/>
            <person name="Lapidus A."/>
            <person name="Barry K."/>
            <person name="Detter J.C."/>
            <person name="Glavina del Rio T."/>
            <person name="Hammon N."/>
            <person name="Israni S."/>
            <person name="Dalin E."/>
            <person name="Tice H."/>
            <person name="Pitluck S."/>
            <person name="Munk A.C."/>
            <person name="Brettin T."/>
            <person name="Bruce D."/>
            <person name="Han C."/>
            <person name="Tapia R."/>
            <person name="Gilna P."/>
            <person name="Schmutz J."/>
            <person name="Larimer F."/>
            <person name="Land M."/>
            <person name="Hauser L."/>
            <person name="Kyrpides N."/>
            <person name="Lykidis A."/>
            <person name="Spiro S."/>
            <person name="Richardson D.J."/>
            <person name="Moir J.W.B."/>
            <person name="Ferguson S.J."/>
            <person name="van Spanning R.J.M."/>
            <person name="Richardson P."/>
        </authorList>
    </citation>
    <scope>NUCLEOTIDE SEQUENCE [LARGE SCALE GENOMIC DNA]</scope>
    <source>
        <strain evidence="3">Pd 1222</strain>
    </source>
</reference>
<keyword evidence="3" id="KW-1185">Reference proteome</keyword>
<sequence>MKSDAAADSFGKRVSAAQEGQKTARIPQGCGGGGIAMTPKFEHKRTLAKVIRGWNHGLAKPAGSPGPSANSALHRNGGPFRRRSAVSGPVGLGLAAKIWQRTPIVE</sequence>
<dbReference type="Proteomes" id="UP000000361">
    <property type="component" value="Chromosome 2"/>
</dbReference>
<evidence type="ECO:0000313" key="3">
    <source>
        <dbReference type="Proteomes" id="UP000000361"/>
    </source>
</evidence>
<protein>
    <submittedName>
        <fullName evidence="2">Uncharacterized protein</fullName>
    </submittedName>
</protein>
<name>A1BAB4_PARDP</name>
<dbReference type="HOGENOM" id="CLU_2220617_0_0_5"/>